<feature type="signal peptide" evidence="2">
    <location>
        <begin position="1"/>
        <end position="31"/>
    </location>
</feature>
<dbReference type="InterPro" id="IPR008334">
    <property type="entry name" value="5'-Nucleotdase_C"/>
</dbReference>
<dbReference type="Gene3D" id="3.60.21.10">
    <property type="match status" value="1"/>
</dbReference>
<dbReference type="Pfam" id="PF02872">
    <property type="entry name" value="5_nucleotid_C"/>
    <property type="match status" value="1"/>
</dbReference>
<dbReference type="InterPro" id="IPR004843">
    <property type="entry name" value="Calcineurin-like_PHP"/>
</dbReference>
<dbReference type="Gene3D" id="3.90.780.10">
    <property type="entry name" value="5'-Nucleotidase, C-terminal domain"/>
    <property type="match status" value="1"/>
</dbReference>
<feature type="region of interest" description="Disordered" evidence="3">
    <location>
        <begin position="667"/>
        <end position="686"/>
    </location>
</feature>
<dbReference type="RefSeq" id="WP_219780549.1">
    <property type="nucleotide sequence ID" value="NZ_JAHXPT010000011.1"/>
</dbReference>
<evidence type="ECO:0000256" key="1">
    <source>
        <dbReference type="ARBA" id="ARBA00022729"/>
    </source>
</evidence>
<name>A0ABS7ARQ6_9CLOT</name>
<dbReference type="SUPFAM" id="SSF55816">
    <property type="entry name" value="5'-nucleotidase (syn. UDP-sugar hydrolase), C-terminal domain"/>
    <property type="match status" value="1"/>
</dbReference>
<keyword evidence="1 2" id="KW-0732">Signal</keyword>
<evidence type="ECO:0000313" key="7">
    <source>
        <dbReference type="Proteomes" id="UP001519921"/>
    </source>
</evidence>
<protein>
    <submittedName>
        <fullName evidence="6">5'-nucleotidase C-terminal domain-containing protein</fullName>
    </submittedName>
</protein>
<evidence type="ECO:0000259" key="4">
    <source>
        <dbReference type="Pfam" id="PF00149"/>
    </source>
</evidence>
<comment type="similarity">
    <text evidence="2">Belongs to the 5'-nucleotidase family.</text>
</comment>
<dbReference type="SUPFAM" id="SSF56300">
    <property type="entry name" value="Metallo-dependent phosphatases"/>
    <property type="match status" value="1"/>
</dbReference>
<dbReference type="EMBL" id="JAHXPT010000011">
    <property type="protein sequence ID" value="MBW6411086.1"/>
    <property type="molecule type" value="Genomic_DNA"/>
</dbReference>
<keyword evidence="2" id="KW-0378">Hydrolase</keyword>
<dbReference type="Proteomes" id="UP001519921">
    <property type="component" value="Unassembled WGS sequence"/>
</dbReference>
<accession>A0ABS7ARQ6</accession>
<feature type="domain" description="5'-Nucleotidase C-terminal" evidence="5">
    <location>
        <begin position="426"/>
        <end position="578"/>
    </location>
</feature>
<organism evidence="6 7">
    <name type="scientific">Clostridium weizhouense</name>
    <dbReference type="NCBI Taxonomy" id="2859781"/>
    <lineage>
        <taxon>Bacteria</taxon>
        <taxon>Bacillati</taxon>
        <taxon>Bacillota</taxon>
        <taxon>Clostridia</taxon>
        <taxon>Eubacteriales</taxon>
        <taxon>Clostridiaceae</taxon>
        <taxon>Clostridium</taxon>
    </lineage>
</organism>
<dbReference type="InterPro" id="IPR036907">
    <property type="entry name" value="5'-Nucleotdase_C_sf"/>
</dbReference>
<dbReference type="PROSITE" id="PS00786">
    <property type="entry name" value="5_NUCLEOTIDASE_2"/>
    <property type="match status" value="1"/>
</dbReference>
<reference evidence="6 7" key="1">
    <citation type="submission" date="2021-07" db="EMBL/GenBank/DDBJ databases">
        <title>Clostridium weizhouense sp. nov., an anaerobic bacterium isolated from activated sludge of Petroleum wastewater.</title>
        <authorList>
            <person name="Li Q."/>
        </authorList>
    </citation>
    <scope>NUCLEOTIDE SEQUENCE [LARGE SCALE GENOMIC DNA]</scope>
    <source>
        <strain evidence="6 7">YB-6</strain>
    </source>
</reference>
<dbReference type="PRINTS" id="PR01607">
    <property type="entry name" value="APYRASEFAMLY"/>
</dbReference>
<feature type="domain" description="Calcineurin-like phosphoesterase" evidence="4">
    <location>
        <begin position="67"/>
        <end position="286"/>
    </location>
</feature>
<feature type="chain" id="PRO_5044968896" evidence="2">
    <location>
        <begin position="32"/>
        <end position="686"/>
    </location>
</feature>
<gene>
    <name evidence="6" type="ORF">KYD98_13390</name>
</gene>
<evidence type="ECO:0000256" key="2">
    <source>
        <dbReference type="RuleBase" id="RU362119"/>
    </source>
</evidence>
<dbReference type="InterPro" id="IPR006179">
    <property type="entry name" value="5_nucleotidase/apyrase"/>
</dbReference>
<keyword evidence="2" id="KW-0547">Nucleotide-binding</keyword>
<dbReference type="PANTHER" id="PTHR11575:SF6">
    <property type="entry name" value="2',3'-CYCLIC-NUCLEOTIDE 2'-PHOSPHODIESTERASE_3'-NUCLEOTIDASE"/>
    <property type="match status" value="1"/>
</dbReference>
<evidence type="ECO:0000313" key="6">
    <source>
        <dbReference type="EMBL" id="MBW6411086.1"/>
    </source>
</evidence>
<dbReference type="PANTHER" id="PTHR11575">
    <property type="entry name" value="5'-NUCLEOTIDASE-RELATED"/>
    <property type="match status" value="1"/>
</dbReference>
<keyword evidence="7" id="KW-1185">Reference proteome</keyword>
<comment type="caution">
    <text evidence="6">The sequence shown here is derived from an EMBL/GenBank/DDBJ whole genome shotgun (WGS) entry which is preliminary data.</text>
</comment>
<evidence type="ECO:0000256" key="3">
    <source>
        <dbReference type="SAM" id="MobiDB-lite"/>
    </source>
</evidence>
<evidence type="ECO:0000259" key="5">
    <source>
        <dbReference type="Pfam" id="PF02872"/>
    </source>
</evidence>
<dbReference type="Pfam" id="PF00149">
    <property type="entry name" value="Metallophos"/>
    <property type="match status" value="1"/>
</dbReference>
<dbReference type="InterPro" id="IPR029052">
    <property type="entry name" value="Metallo-depent_PP-like"/>
</dbReference>
<dbReference type="InterPro" id="IPR006146">
    <property type="entry name" value="5'-Nucleotdase_CS"/>
</dbReference>
<sequence>MFRRLKNKKFLSSIVASMMVFTLFTPITVKADTKTDTNNEVIDLTGDETVNGNKDVLLAKDGNVNLQILTTTDSHGRFLPYDYAVNVADNSGSLAQISTAVNDLRSKNPNNTIVVDAGDIIQDNSESLFINDSNNPMITAMNKIGYDTITLGNHEFNYGIPALKNIMKQFNGTVLGGNVYDTDGKTRIAAPYKIVERSGVKVGIIGMVTPNITKWDAANLKGYKVTNPVEETKAAIAELKKQNVNTIIAVNHIGETQEYGTEGSSAIDILEECPEITAFVAAHYHVKIAGDYYYDHKIYSLDASKNKVTAVTKDGTITDATMEDYNKAKANGTVIIEAYKWAKTLGQININLTKNSNGEYVVANKGADITTKLYDMAPKNGTAVQADNELTKSLASYNQRAIDDANTPIGTLKDGNLTPPNEIKGIDQAKLQPTPMLTLIHNVQMYYGEKVANHKIDVSSAAVFKDGQNIAAGTIKKCDTANIYKFDNTLYVLKMTGSQLKKYMEWSFGYYNKYNPGDLTVSFNKAIPGYNFDMFGGIKYNVDVSKDVGNRVVNLTRNDGSKINDSDELYVTVNNYRGGTQLLTPGVIFKEGEALPTFVGKSEETAGLGDGRIRDLIGKYINEVKGGTITPECDNNWSIIGNNWDKEQRKKAIQCINNGSVTLSGVAEEQTSSNSKSVTWDDVKNK</sequence>
<proteinExistence type="inferred from homology"/>
<feature type="compositionally biased region" description="Polar residues" evidence="3">
    <location>
        <begin position="667"/>
        <end position="678"/>
    </location>
</feature>